<accession>A0ABY5E7E8</accession>
<reference evidence="3" key="1">
    <citation type="submission" date="2022-07" db="EMBL/GenBank/DDBJ databases">
        <title>Arcobacter roscoffensis sp. nov., a marine bacterium isolated from coastal seawater collected from Roscoff, France.</title>
        <authorList>
            <person name="Pascual J."/>
            <person name="Lepeaux C."/>
            <person name="Methner A."/>
            <person name="Overmann J."/>
        </authorList>
    </citation>
    <scope>NUCLEOTIDE SEQUENCE</scope>
    <source>
        <strain evidence="3">ARW1-2F2</strain>
    </source>
</reference>
<dbReference type="RefSeq" id="WP_254576817.1">
    <property type="nucleotide sequence ID" value="NZ_CP100595.1"/>
</dbReference>
<keyword evidence="2" id="KW-0732">Signal</keyword>
<proteinExistence type="predicted"/>
<dbReference type="EMBL" id="CP100595">
    <property type="protein sequence ID" value="UTJ06638.1"/>
    <property type="molecule type" value="Genomic_DNA"/>
</dbReference>
<feature type="chain" id="PRO_5046721939" description="Lipoprotein" evidence="2">
    <location>
        <begin position="20"/>
        <end position="65"/>
    </location>
</feature>
<feature type="coiled-coil region" evidence="1">
    <location>
        <begin position="29"/>
        <end position="63"/>
    </location>
</feature>
<sequence length="65" mass="7316">MKKLLLTILTLGITIFFTACSSKSQNDVLNSSKQDVSDLLSQLIEKEKEINKLTKQLEACKEKSK</sequence>
<name>A0ABY5E7E8_9BACT</name>
<organism evidence="3 4">
    <name type="scientific">Arcobacter roscoffensis</name>
    <dbReference type="NCBI Taxonomy" id="2961520"/>
    <lineage>
        <taxon>Bacteria</taxon>
        <taxon>Pseudomonadati</taxon>
        <taxon>Campylobacterota</taxon>
        <taxon>Epsilonproteobacteria</taxon>
        <taxon>Campylobacterales</taxon>
        <taxon>Arcobacteraceae</taxon>
        <taxon>Arcobacter</taxon>
    </lineage>
</organism>
<dbReference type="PROSITE" id="PS51257">
    <property type="entry name" value="PROKAR_LIPOPROTEIN"/>
    <property type="match status" value="1"/>
</dbReference>
<gene>
    <name evidence="3" type="ORF">NJU99_00680</name>
</gene>
<evidence type="ECO:0000313" key="4">
    <source>
        <dbReference type="Proteomes" id="UP001060012"/>
    </source>
</evidence>
<evidence type="ECO:0008006" key="5">
    <source>
        <dbReference type="Google" id="ProtNLM"/>
    </source>
</evidence>
<dbReference type="Proteomes" id="UP001060012">
    <property type="component" value="Chromosome"/>
</dbReference>
<protein>
    <recommendedName>
        <fullName evidence="5">Lipoprotein</fullName>
    </recommendedName>
</protein>
<keyword evidence="1" id="KW-0175">Coiled coil</keyword>
<evidence type="ECO:0000256" key="2">
    <source>
        <dbReference type="SAM" id="SignalP"/>
    </source>
</evidence>
<evidence type="ECO:0000313" key="3">
    <source>
        <dbReference type="EMBL" id="UTJ06638.1"/>
    </source>
</evidence>
<evidence type="ECO:0000256" key="1">
    <source>
        <dbReference type="SAM" id="Coils"/>
    </source>
</evidence>
<feature type="signal peptide" evidence="2">
    <location>
        <begin position="1"/>
        <end position="19"/>
    </location>
</feature>
<keyword evidence="4" id="KW-1185">Reference proteome</keyword>